<feature type="transmembrane region" description="Helical" evidence="8">
    <location>
        <begin position="207"/>
        <end position="232"/>
    </location>
</feature>
<dbReference type="AlphaFoldDB" id="T1H2B7"/>
<comment type="similarity">
    <text evidence="2">Belongs to the CD36 family.</text>
</comment>
<evidence type="ECO:0008006" key="11">
    <source>
        <dbReference type="Google" id="ProtNLM"/>
    </source>
</evidence>
<keyword evidence="5 8" id="KW-1133">Transmembrane helix</keyword>
<dbReference type="EMBL" id="CAQQ02110433">
    <property type="status" value="NOT_ANNOTATED_CDS"/>
    <property type="molecule type" value="Genomic_DNA"/>
</dbReference>
<evidence type="ECO:0000256" key="6">
    <source>
        <dbReference type="ARBA" id="ARBA00023136"/>
    </source>
</evidence>
<reference evidence="10" key="1">
    <citation type="submission" date="2013-02" db="EMBL/GenBank/DDBJ databases">
        <authorList>
            <person name="Hughes D."/>
        </authorList>
    </citation>
    <scope>NUCLEOTIDE SEQUENCE</scope>
    <source>
        <strain>Durham</strain>
        <strain evidence="10">NC isolate 2 -- Noor lab</strain>
    </source>
</reference>
<dbReference type="PANTHER" id="PTHR11923:SF88">
    <property type="entry name" value="DEBRIS BUSTER, ISOFORM D"/>
    <property type="match status" value="1"/>
</dbReference>
<accession>T1H2B7</accession>
<protein>
    <recommendedName>
        <fullName evidence="11">Scavenger receptor class B member 1</fullName>
    </recommendedName>
</protein>
<dbReference type="OMA" id="NENEECY"/>
<evidence type="ECO:0000256" key="4">
    <source>
        <dbReference type="ARBA" id="ARBA00022692"/>
    </source>
</evidence>
<proteinExistence type="inferred from homology"/>
<dbReference type="GO" id="GO:0005737">
    <property type="term" value="C:cytoplasm"/>
    <property type="evidence" value="ECO:0007669"/>
    <property type="project" value="TreeGrafter"/>
</dbReference>
<evidence type="ECO:0000313" key="10">
    <source>
        <dbReference type="Proteomes" id="UP000015102"/>
    </source>
</evidence>
<keyword evidence="4 8" id="KW-0812">Transmembrane</keyword>
<evidence type="ECO:0000313" key="9">
    <source>
        <dbReference type="EnsemblMetazoa" id="MESCA010357-PA"/>
    </source>
</evidence>
<name>T1H2B7_MEGSC</name>
<evidence type="ECO:0000256" key="2">
    <source>
        <dbReference type="ARBA" id="ARBA00010532"/>
    </source>
</evidence>
<reference evidence="9" key="2">
    <citation type="submission" date="2015-06" db="UniProtKB">
        <authorList>
            <consortium name="EnsemblMetazoa"/>
        </authorList>
    </citation>
    <scope>IDENTIFICATION</scope>
</reference>
<keyword evidence="6 8" id="KW-0472">Membrane</keyword>
<dbReference type="GO" id="GO:0005886">
    <property type="term" value="C:plasma membrane"/>
    <property type="evidence" value="ECO:0007669"/>
    <property type="project" value="UniProtKB-SubCell"/>
</dbReference>
<dbReference type="InterPro" id="IPR002159">
    <property type="entry name" value="CD36_fam"/>
</dbReference>
<dbReference type="PANTHER" id="PTHR11923">
    <property type="entry name" value="SCAVENGER RECEPTOR CLASS B TYPE-1 SR-B1"/>
    <property type="match status" value="1"/>
</dbReference>
<keyword evidence="3" id="KW-1003">Cell membrane</keyword>
<evidence type="ECO:0000256" key="5">
    <source>
        <dbReference type="ARBA" id="ARBA00022989"/>
    </source>
</evidence>
<dbReference type="PRINTS" id="PR01609">
    <property type="entry name" value="CD36FAMILY"/>
</dbReference>
<dbReference type="GO" id="GO:0005044">
    <property type="term" value="F:scavenger receptor activity"/>
    <property type="evidence" value="ECO:0007669"/>
    <property type="project" value="TreeGrafter"/>
</dbReference>
<dbReference type="Proteomes" id="UP000015102">
    <property type="component" value="Unassembled WGS sequence"/>
</dbReference>
<keyword evidence="10" id="KW-1185">Reference proteome</keyword>
<dbReference type="HOGENOM" id="CLU_954999_0_0_1"/>
<keyword evidence="7" id="KW-0325">Glycoprotein</keyword>
<dbReference type="EnsemblMetazoa" id="MESCA010357-RA">
    <property type="protein sequence ID" value="MESCA010357-PA"/>
    <property type="gene ID" value="MESCA010357"/>
</dbReference>
<organism evidence="9 10">
    <name type="scientific">Megaselia scalaris</name>
    <name type="common">Humpbacked fly</name>
    <name type="synonym">Phora scalaris</name>
    <dbReference type="NCBI Taxonomy" id="36166"/>
    <lineage>
        <taxon>Eukaryota</taxon>
        <taxon>Metazoa</taxon>
        <taxon>Ecdysozoa</taxon>
        <taxon>Arthropoda</taxon>
        <taxon>Hexapoda</taxon>
        <taxon>Insecta</taxon>
        <taxon>Pterygota</taxon>
        <taxon>Neoptera</taxon>
        <taxon>Endopterygota</taxon>
        <taxon>Diptera</taxon>
        <taxon>Brachycera</taxon>
        <taxon>Muscomorpha</taxon>
        <taxon>Platypezoidea</taxon>
        <taxon>Phoridae</taxon>
        <taxon>Megaseliini</taxon>
        <taxon>Megaselia</taxon>
    </lineage>
</organism>
<comment type="subcellular location">
    <subcellularLocation>
        <location evidence="1">Cell membrane</location>
    </subcellularLocation>
</comment>
<evidence type="ECO:0000256" key="1">
    <source>
        <dbReference type="ARBA" id="ARBA00004236"/>
    </source>
</evidence>
<dbReference type="Pfam" id="PF01130">
    <property type="entry name" value="CD36"/>
    <property type="match status" value="1"/>
</dbReference>
<sequence>MDHFGYLSKLNGLDYIPAWEGTACANINGSEGSFFPPREITKSNRVNVYDKDLCRVIPLVYQRSLEKDGIVVDLFELDDLAYGNSIAIKENECFDDESFSPKRGIQNISPCHYGAPVYLSNPHFYQTDDIYLNAVEGLVPNESNHKTYFKIQPKIGVPLEGKVRIQLNLKVTNAPYISAVKNFRDFMFPIMWMEEGISELTPEIKRWIYLATVIAPNLIPLLSYIFILVGAIEVSIGIYRAYSGLYPINGNYNEMQQIESQNLQRNFTFHNQGRRRYSLLLPNIDMTNHFRR</sequence>
<evidence type="ECO:0000256" key="7">
    <source>
        <dbReference type="ARBA" id="ARBA00023180"/>
    </source>
</evidence>
<dbReference type="STRING" id="36166.T1H2B7"/>
<evidence type="ECO:0000256" key="8">
    <source>
        <dbReference type="SAM" id="Phobius"/>
    </source>
</evidence>
<dbReference type="EMBL" id="CAQQ02110434">
    <property type="status" value="NOT_ANNOTATED_CDS"/>
    <property type="molecule type" value="Genomic_DNA"/>
</dbReference>
<evidence type="ECO:0000256" key="3">
    <source>
        <dbReference type="ARBA" id="ARBA00022475"/>
    </source>
</evidence>